<gene>
    <name evidence="2" type="ORF">PBK173_000179600</name>
    <name evidence="4" type="ORF">PBNK65E_000172400</name>
    <name evidence="3" type="ORF">PBNK65NY_000171800</name>
    <name evidence="6" type="ORF">PBSP11A_000171600</name>
    <name evidence="5" type="ORF">PBSP11RLL_000171800</name>
</gene>
<dbReference type="AlphaFoldDB" id="A0A0Y9WCI8"/>
<evidence type="ECO:0000313" key="7">
    <source>
        <dbReference type="Proteomes" id="UP000069549"/>
    </source>
</evidence>
<dbReference type="OrthoDB" id="371945at2759"/>
<dbReference type="Proteomes" id="UP000219974">
    <property type="component" value="Chromosome 8"/>
</dbReference>
<dbReference type="Proteomes" id="UP000516480">
    <property type="component" value="Chromosome 8"/>
</dbReference>
<evidence type="ECO:0000313" key="4">
    <source>
        <dbReference type="EMBL" id="SCN24871.1"/>
    </source>
</evidence>
<organism evidence="2 7">
    <name type="scientific">Plasmodium berghei</name>
    <dbReference type="NCBI Taxonomy" id="5821"/>
    <lineage>
        <taxon>Eukaryota</taxon>
        <taxon>Sar</taxon>
        <taxon>Alveolata</taxon>
        <taxon>Apicomplexa</taxon>
        <taxon>Aconoidasida</taxon>
        <taxon>Haemosporida</taxon>
        <taxon>Plasmodiidae</taxon>
        <taxon>Plasmodium</taxon>
        <taxon>Plasmodium (Vinckeia)</taxon>
    </lineage>
</organism>
<reference evidence="2 7" key="1">
    <citation type="submission" date="2016-02" db="EMBL/GenBank/DDBJ databases">
        <authorList>
            <consortium name="Pathogen Informatics"/>
        </authorList>
    </citation>
    <scope>NUCLEOTIDE SEQUENCE [LARGE SCALE GENOMIC DNA]</scope>
    <source>
        <strain evidence="2 7">K173</strain>
        <strain evidence="3">NK65 ny</strain>
        <strain evidence="4 10">NK65e</strain>
        <strain evidence="6 8">SP11 Antwerpcl1</strain>
        <strain evidence="5 9">SP11 RLL</strain>
    </source>
</reference>
<evidence type="ECO:0000313" key="10">
    <source>
        <dbReference type="Proteomes" id="UP000220214"/>
    </source>
</evidence>
<accession>A0A0Y9WCI8</accession>
<evidence type="ECO:0000313" key="9">
    <source>
        <dbReference type="Proteomes" id="UP000219974"/>
    </source>
</evidence>
<dbReference type="Proteomes" id="UP000220214">
    <property type="component" value="Chromosome 8"/>
</dbReference>
<dbReference type="OMA" id="FIITDWH"/>
<feature type="chain" id="PRO_5014242905" description="Fam-d protein" evidence="1">
    <location>
        <begin position="18"/>
        <end position="222"/>
    </location>
</feature>
<evidence type="ECO:0000313" key="3">
    <source>
        <dbReference type="EMBL" id="SCM21672.1"/>
    </source>
</evidence>
<dbReference type="EMBL" id="LT608256">
    <property type="protein sequence ID" value="SCO61376.1"/>
    <property type="molecule type" value="Genomic_DNA"/>
</dbReference>
<dbReference type="EMBL" id="LT608144">
    <property type="protein sequence ID" value="SCM21672.1"/>
    <property type="molecule type" value="Genomic_DNA"/>
</dbReference>
<name>A0A0Y9WCI8_PLABE</name>
<feature type="signal peptide" evidence="1">
    <location>
        <begin position="1"/>
        <end position="17"/>
    </location>
</feature>
<dbReference type="Proteomes" id="UP000069549">
    <property type="component" value="Chromosome 8"/>
</dbReference>
<evidence type="ECO:0000256" key="1">
    <source>
        <dbReference type="SAM" id="SignalP"/>
    </source>
</evidence>
<proteinExistence type="predicted"/>
<dbReference type="VEuPathDB" id="PlasmoDB:PBANKA_0836500"/>
<sequence length="222" mass="26198">MFKFLLPTTLLATFVYCSEPGLNNSSHKVRISAGLNEPDEDYTQHLYDINQILAEENRNDFDNTISKEGYSFIITDWHVSINNGSRPVQRMIFNPQNKFILASAIRQYKLITMIKLYELNIFNYRLNRELNYKESDFGSVMNRFANELKDIFLKKNRFILSSALREVYRCLHIITYNSTIRVSGLVIKRKVAKHLQYPLSFKFDITFGKKRESHIHLESYTF</sequence>
<evidence type="ECO:0000313" key="2">
    <source>
        <dbReference type="EMBL" id="CXI37475.1"/>
    </source>
</evidence>
<keyword evidence="1" id="KW-0732">Signal</keyword>
<evidence type="ECO:0000313" key="6">
    <source>
        <dbReference type="EMBL" id="SCO61376.1"/>
    </source>
</evidence>
<dbReference type="EMBL" id="LT160028">
    <property type="protein sequence ID" value="CXI37475.1"/>
    <property type="molecule type" value="Genomic_DNA"/>
</dbReference>
<protein>
    <recommendedName>
        <fullName evidence="11">Fam-d protein</fullName>
    </recommendedName>
</protein>
<evidence type="ECO:0000313" key="5">
    <source>
        <dbReference type="EMBL" id="SCO59985.1"/>
    </source>
</evidence>
<dbReference type="EMBL" id="LT614634">
    <property type="protein sequence ID" value="SCN24871.1"/>
    <property type="molecule type" value="Genomic_DNA"/>
</dbReference>
<evidence type="ECO:0008006" key="11">
    <source>
        <dbReference type="Google" id="ProtNLM"/>
    </source>
</evidence>
<evidence type="ECO:0000313" key="8">
    <source>
        <dbReference type="Proteomes" id="UP000219860"/>
    </source>
</evidence>
<dbReference type="Proteomes" id="UP000219860">
    <property type="component" value="Chromosome 8"/>
</dbReference>
<dbReference type="EMBL" id="LT608272">
    <property type="protein sequence ID" value="SCO59985.1"/>
    <property type="molecule type" value="Genomic_DNA"/>
</dbReference>